<dbReference type="InterPro" id="IPR023996">
    <property type="entry name" value="TonB-dep_OMP_SusC/RagA"/>
</dbReference>
<comment type="subcellular location">
    <subcellularLocation>
        <location evidence="1 7">Cell outer membrane</location>
        <topology evidence="1 7">Multi-pass membrane protein</topology>
    </subcellularLocation>
</comment>
<keyword evidence="10" id="KW-1185">Reference proteome</keyword>
<organism evidence="9 10">
    <name type="scientific">Chitinophaga terrae</name>
    <name type="common">ex Kim and Jung 2007</name>
    <dbReference type="NCBI Taxonomy" id="408074"/>
    <lineage>
        <taxon>Bacteria</taxon>
        <taxon>Pseudomonadati</taxon>
        <taxon>Bacteroidota</taxon>
        <taxon>Chitinophagia</taxon>
        <taxon>Chitinophagales</taxon>
        <taxon>Chitinophagaceae</taxon>
        <taxon>Chitinophaga</taxon>
    </lineage>
</organism>
<protein>
    <submittedName>
        <fullName evidence="9">TonB-linked outer membrane protein, SusC/RagA family</fullName>
    </submittedName>
</protein>
<comment type="similarity">
    <text evidence="7">Belongs to the TonB-dependent receptor family.</text>
</comment>
<accession>A0A1H3YXV7</accession>
<keyword evidence="5 7" id="KW-0472">Membrane</keyword>
<dbReference type="InterPro" id="IPR039426">
    <property type="entry name" value="TonB-dep_rcpt-like"/>
</dbReference>
<dbReference type="PROSITE" id="PS52016">
    <property type="entry name" value="TONB_DEPENDENT_REC_3"/>
    <property type="match status" value="1"/>
</dbReference>
<dbReference type="SUPFAM" id="SSF56935">
    <property type="entry name" value="Porins"/>
    <property type="match status" value="1"/>
</dbReference>
<dbReference type="Gene3D" id="2.40.170.20">
    <property type="entry name" value="TonB-dependent receptor, beta-barrel domain"/>
    <property type="match status" value="1"/>
</dbReference>
<dbReference type="InterPro" id="IPR036942">
    <property type="entry name" value="Beta-barrel_TonB_sf"/>
</dbReference>
<proteinExistence type="inferred from homology"/>
<dbReference type="Gene3D" id="2.170.130.10">
    <property type="entry name" value="TonB-dependent receptor, plug domain"/>
    <property type="match status" value="1"/>
</dbReference>
<evidence type="ECO:0000256" key="1">
    <source>
        <dbReference type="ARBA" id="ARBA00004571"/>
    </source>
</evidence>
<keyword evidence="3 7" id="KW-1134">Transmembrane beta strand</keyword>
<dbReference type="InterPro" id="IPR008969">
    <property type="entry name" value="CarboxyPept-like_regulatory"/>
</dbReference>
<keyword evidence="4 7" id="KW-0812">Transmembrane</keyword>
<dbReference type="InterPro" id="IPR012910">
    <property type="entry name" value="Plug_dom"/>
</dbReference>
<dbReference type="STRING" id="408074.SAMN05660909_01027"/>
<evidence type="ECO:0000256" key="5">
    <source>
        <dbReference type="ARBA" id="ARBA00023136"/>
    </source>
</evidence>
<dbReference type="InterPro" id="IPR023997">
    <property type="entry name" value="TonB-dep_OMP_SusC/RagA_CS"/>
</dbReference>
<reference evidence="10" key="1">
    <citation type="submission" date="2016-10" db="EMBL/GenBank/DDBJ databases">
        <authorList>
            <person name="Varghese N."/>
            <person name="Submissions S."/>
        </authorList>
    </citation>
    <scope>NUCLEOTIDE SEQUENCE [LARGE SCALE GENOMIC DNA]</scope>
    <source>
        <strain evidence="10">DSM 23920</strain>
    </source>
</reference>
<dbReference type="Pfam" id="PF07715">
    <property type="entry name" value="Plug"/>
    <property type="match status" value="1"/>
</dbReference>
<evidence type="ECO:0000313" key="10">
    <source>
        <dbReference type="Proteomes" id="UP000199656"/>
    </source>
</evidence>
<name>A0A1H3YXV7_9BACT</name>
<evidence type="ECO:0000256" key="4">
    <source>
        <dbReference type="ARBA" id="ARBA00022692"/>
    </source>
</evidence>
<feature type="domain" description="TonB-dependent receptor plug" evidence="8">
    <location>
        <begin position="144"/>
        <end position="250"/>
    </location>
</feature>
<dbReference type="Gene3D" id="2.60.40.1120">
    <property type="entry name" value="Carboxypeptidase-like, regulatory domain"/>
    <property type="match status" value="1"/>
</dbReference>
<dbReference type="FunFam" id="2.170.130.10:FF:000008">
    <property type="entry name" value="SusC/RagA family TonB-linked outer membrane protein"/>
    <property type="match status" value="1"/>
</dbReference>
<dbReference type="NCBIfam" id="TIGR04057">
    <property type="entry name" value="SusC_RagA_signa"/>
    <property type="match status" value="1"/>
</dbReference>
<evidence type="ECO:0000256" key="6">
    <source>
        <dbReference type="ARBA" id="ARBA00023237"/>
    </source>
</evidence>
<dbReference type="Proteomes" id="UP000199656">
    <property type="component" value="Unassembled WGS sequence"/>
</dbReference>
<gene>
    <name evidence="9" type="ORF">SAMN05660909_01027</name>
</gene>
<dbReference type="AlphaFoldDB" id="A0A1H3YXV7"/>
<dbReference type="EMBL" id="FNRL01000003">
    <property type="protein sequence ID" value="SEA16296.1"/>
    <property type="molecule type" value="Genomic_DNA"/>
</dbReference>
<evidence type="ECO:0000256" key="7">
    <source>
        <dbReference type="PROSITE-ProRule" id="PRU01360"/>
    </source>
</evidence>
<dbReference type="OrthoDB" id="9768177at2"/>
<dbReference type="NCBIfam" id="TIGR04056">
    <property type="entry name" value="OMP_RagA_SusC"/>
    <property type="match status" value="1"/>
</dbReference>
<keyword evidence="2 7" id="KW-0813">Transport</keyword>
<dbReference type="GO" id="GO:0009279">
    <property type="term" value="C:cell outer membrane"/>
    <property type="evidence" value="ECO:0007669"/>
    <property type="project" value="UniProtKB-SubCell"/>
</dbReference>
<dbReference type="Pfam" id="PF13620">
    <property type="entry name" value="CarboxypepD_reg"/>
    <property type="match status" value="1"/>
</dbReference>
<dbReference type="SUPFAM" id="SSF49464">
    <property type="entry name" value="Carboxypeptidase regulatory domain-like"/>
    <property type="match status" value="1"/>
</dbReference>
<evidence type="ECO:0000256" key="2">
    <source>
        <dbReference type="ARBA" id="ARBA00022448"/>
    </source>
</evidence>
<evidence type="ECO:0000313" key="9">
    <source>
        <dbReference type="EMBL" id="SEA16296.1"/>
    </source>
</evidence>
<evidence type="ECO:0000256" key="3">
    <source>
        <dbReference type="ARBA" id="ARBA00022452"/>
    </source>
</evidence>
<dbReference type="InterPro" id="IPR037066">
    <property type="entry name" value="Plug_dom_sf"/>
</dbReference>
<keyword evidence="6 7" id="KW-0998">Cell outer membrane</keyword>
<sequence>MSRHMSCNVFLRIRSVSLSFKGRLVLGCLMLVAVLANAQSAARLKGLVQDENGRAITGAIVVAKNDKLHFSQGMQTDTSGTFYFNNLPNNGFISITVSYTGYIPQLFDNYSLSKDGLTTMYVKLVKDTFNLGEVVVVGYGTQRKKDITGSIAVVSSKAMENRPNVQFGDALEGKAAGVQIIKSSGSPQSGFSIRIRGTSSITSGSEPLYLVDGVPTQSISEINPSDIESFSILKDASAAAIYGASGANGVVLITTKRGNNGKTIVSFDSYYGISNVRKKIPVLNSTQYAQLIHDMGESIDLGVFDANTNWQDELFRTGTSQNLNLSVRGGNAKSTFYLSGGIVRQNGVVINNTMNRANFKANLDHKINNIFKIGTSLSYNRWYDVDVSEGANGGANSVLLNTLTGAPVIKVYNPTGTKFTVDPFYQDLDNPVGLAKGNDHYYVKNRFLGNAYVEANITADLKARTMLGYENFAGKYQSFVDPYKTTEGRSKKGMANYSSDANEYWMSENTLTYQKLFGKHNFGAMAGFIASKTVANVASISTRNFANGNITTVNGGSIIDGATQSITQIATSSVISRLTYSYDDKYYFTGNFRADGSSVFGPQSRWGYFPAFSVAWRISNEAFFKDRVPAINDLKFRFSWGDVGNSQIAAYSYLGMIAANGSYVFGNKVTAGYTPTTLGNDDLHWETTRQTDIGFDMSLFHSRLILTADYYNKKTIDLLLQSPIPGSSGYTTVLKNVGSLQNRGFEFTASSKNIEAPNLTWSTDFNISLNRNKVLNVNDGIIYDGAINSKGNSIIVKAGLPLGSFFGYVAQGVDPKTGNMIYKIANADEGLQTSDMAVIGNANPKYSFGITNDFKYKNWNFSFFVQSVQGNQILNATRIYSEGMWELRNQSAAVLNRWKKEGDITNVPRPDYNNTDAPYSNYNSQISSRFVEDGSYIRLKSLTLGYTFKLKSANLKLYCTGENLFTITRYSGYDPEVSAFGHNSNTAIGVDFGSYPQTRSIIFGLNATF</sequence>
<evidence type="ECO:0000259" key="8">
    <source>
        <dbReference type="Pfam" id="PF07715"/>
    </source>
</evidence>